<keyword evidence="1" id="KW-1133">Transmembrane helix</keyword>
<keyword evidence="1" id="KW-0472">Membrane</keyword>
<evidence type="ECO:0000256" key="1">
    <source>
        <dbReference type="SAM" id="Phobius"/>
    </source>
</evidence>
<dbReference type="EMBL" id="UGKR01000003">
    <property type="protein sequence ID" value="STS91515.1"/>
    <property type="molecule type" value="Genomic_DNA"/>
</dbReference>
<protein>
    <submittedName>
        <fullName evidence="2">Uncharacterized protein</fullName>
    </submittedName>
</protein>
<dbReference type="Proteomes" id="UP000254545">
    <property type="component" value="Unassembled WGS sequence"/>
</dbReference>
<name>A0A7H4MMG5_KLEVA</name>
<gene>
    <name evidence="2" type="ORF">NCTC9177_05427</name>
</gene>
<reference evidence="2 3" key="1">
    <citation type="submission" date="2018-06" db="EMBL/GenBank/DDBJ databases">
        <authorList>
            <consortium name="Pathogen Informatics"/>
            <person name="Doyle S."/>
        </authorList>
    </citation>
    <scope>NUCLEOTIDE SEQUENCE [LARGE SCALE GENOMIC DNA]</scope>
    <source>
        <strain evidence="2 3">NCTC9177</strain>
    </source>
</reference>
<accession>A0A7H4MMG5</accession>
<evidence type="ECO:0000313" key="2">
    <source>
        <dbReference type="EMBL" id="STS91515.1"/>
    </source>
</evidence>
<keyword evidence="1" id="KW-0812">Transmembrane</keyword>
<proteinExistence type="predicted"/>
<evidence type="ECO:0000313" key="3">
    <source>
        <dbReference type="Proteomes" id="UP000254545"/>
    </source>
</evidence>
<comment type="caution">
    <text evidence="2">The sequence shown here is derived from an EMBL/GenBank/DDBJ whole genome shotgun (WGS) entry which is preliminary data.</text>
</comment>
<dbReference type="AlphaFoldDB" id="A0A7H4MMG5"/>
<organism evidence="2 3">
    <name type="scientific">Klebsiella variicola</name>
    <dbReference type="NCBI Taxonomy" id="244366"/>
    <lineage>
        <taxon>Bacteria</taxon>
        <taxon>Pseudomonadati</taxon>
        <taxon>Pseudomonadota</taxon>
        <taxon>Gammaproteobacteria</taxon>
        <taxon>Enterobacterales</taxon>
        <taxon>Enterobacteriaceae</taxon>
        <taxon>Klebsiella/Raoultella group</taxon>
        <taxon>Klebsiella</taxon>
        <taxon>Klebsiella pneumoniae complex</taxon>
    </lineage>
</organism>
<feature type="transmembrane region" description="Helical" evidence="1">
    <location>
        <begin position="51"/>
        <end position="73"/>
    </location>
</feature>
<sequence>MVHQLLLVVAEMAANRQRRQQNAVLIMRIRQPPLQRCSAIRQRRQIAWTEVAAFIITLIIRVAGKLLVIIFVFQVVNPYLDIAQQRQPLQAIQYR</sequence>